<organism evidence="2 3">
    <name type="scientific">Nesidiocoris tenuis</name>
    <dbReference type="NCBI Taxonomy" id="355587"/>
    <lineage>
        <taxon>Eukaryota</taxon>
        <taxon>Metazoa</taxon>
        <taxon>Ecdysozoa</taxon>
        <taxon>Arthropoda</taxon>
        <taxon>Hexapoda</taxon>
        <taxon>Insecta</taxon>
        <taxon>Pterygota</taxon>
        <taxon>Neoptera</taxon>
        <taxon>Paraneoptera</taxon>
        <taxon>Hemiptera</taxon>
        <taxon>Heteroptera</taxon>
        <taxon>Panheteroptera</taxon>
        <taxon>Cimicomorpha</taxon>
        <taxon>Miridae</taxon>
        <taxon>Dicyphina</taxon>
        <taxon>Nesidiocoris</taxon>
    </lineage>
</organism>
<reference evidence="2 3" key="1">
    <citation type="submission" date="2020-02" db="EMBL/GenBank/DDBJ databases">
        <authorList>
            <person name="Ferguson B K."/>
        </authorList>
    </citation>
    <scope>NUCLEOTIDE SEQUENCE [LARGE SCALE GENOMIC DNA]</scope>
</reference>
<feature type="region of interest" description="Disordered" evidence="1">
    <location>
        <begin position="51"/>
        <end position="71"/>
    </location>
</feature>
<protein>
    <submittedName>
        <fullName evidence="2">Uncharacterized protein</fullName>
    </submittedName>
</protein>
<dbReference type="Proteomes" id="UP000479000">
    <property type="component" value="Unassembled WGS sequence"/>
</dbReference>
<evidence type="ECO:0000313" key="2">
    <source>
        <dbReference type="EMBL" id="CAB0004061.1"/>
    </source>
</evidence>
<accession>A0A6H5GNY4</accession>
<keyword evidence="3" id="KW-1185">Reference proteome</keyword>
<evidence type="ECO:0000313" key="3">
    <source>
        <dbReference type="Proteomes" id="UP000479000"/>
    </source>
</evidence>
<sequence length="158" mass="18236">MKALHPLYFIPSTTSPLLHPLAVFTSYPPAWALPRGPFSCKYFSLAPAPTTPSENPHAGPHYNRHSSKVGNNRRLPSAIVSYGPRIPAVFSTEEEHRGPVRRKKPPTGICFAFVSIYRTKLVYHYREMLEIRGKTWLVLWWEMNRWMQRKLFGSVLNM</sequence>
<name>A0A6H5GNY4_9HEMI</name>
<evidence type="ECO:0000256" key="1">
    <source>
        <dbReference type="SAM" id="MobiDB-lite"/>
    </source>
</evidence>
<dbReference type="EMBL" id="CADCXU010014400">
    <property type="protein sequence ID" value="CAB0004061.1"/>
    <property type="molecule type" value="Genomic_DNA"/>
</dbReference>
<proteinExistence type="predicted"/>
<dbReference type="AlphaFoldDB" id="A0A6H5GNY4"/>
<gene>
    <name evidence="2" type="ORF">NTEN_LOCUS9538</name>
</gene>